<protein>
    <submittedName>
        <fullName evidence="2">Uncharacterized protein</fullName>
    </submittedName>
</protein>
<dbReference type="EMBL" id="BMAW01036197">
    <property type="protein sequence ID" value="GFU43013.1"/>
    <property type="molecule type" value="Genomic_DNA"/>
</dbReference>
<sequence>LLRFLPQPIRNSGRRAPDYPIRNIQRCTHTHHPLSPQRKRKYCTGRRAPLKRNFVVSYCTGRHDPARDQRRNRLHWPAGIRKDSLRRNH</sequence>
<dbReference type="Proteomes" id="UP000887013">
    <property type="component" value="Unassembled WGS sequence"/>
</dbReference>
<dbReference type="AlphaFoldDB" id="A0A8X6URK4"/>
<organism evidence="2 3">
    <name type="scientific">Nephila pilipes</name>
    <name type="common">Giant wood spider</name>
    <name type="synonym">Nephila maculata</name>
    <dbReference type="NCBI Taxonomy" id="299642"/>
    <lineage>
        <taxon>Eukaryota</taxon>
        <taxon>Metazoa</taxon>
        <taxon>Ecdysozoa</taxon>
        <taxon>Arthropoda</taxon>
        <taxon>Chelicerata</taxon>
        <taxon>Arachnida</taxon>
        <taxon>Araneae</taxon>
        <taxon>Araneomorphae</taxon>
        <taxon>Entelegynae</taxon>
        <taxon>Araneoidea</taxon>
        <taxon>Nephilidae</taxon>
        <taxon>Nephila</taxon>
    </lineage>
</organism>
<comment type="caution">
    <text evidence="2">The sequence shown here is derived from an EMBL/GenBank/DDBJ whole genome shotgun (WGS) entry which is preliminary data.</text>
</comment>
<accession>A0A8X6URK4</accession>
<feature type="region of interest" description="Disordered" evidence="1">
    <location>
        <begin position="63"/>
        <end position="89"/>
    </location>
</feature>
<proteinExistence type="predicted"/>
<feature type="compositionally biased region" description="Basic and acidic residues" evidence="1">
    <location>
        <begin position="80"/>
        <end position="89"/>
    </location>
</feature>
<gene>
    <name evidence="2" type="ORF">NPIL_639981</name>
</gene>
<name>A0A8X6URK4_NEPPI</name>
<evidence type="ECO:0000313" key="2">
    <source>
        <dbReference type="EMBL" id="GFU43013.1"/>
    </source>
</evidence>
<feature type="non-terminal residue" evidence="2">
    <location>
        <position position="1"/>
    </location>
</feature>
<evidence type="ECO:0000313" key="3">
    <source>
        <dbReference type="Proteomes" id="UP000887013"/>
    </source>
</evidence>
<keyword evidence="3" id="KW-1185">Reference proteome</keyword>
<evidence type="ECO:0000256" key="1">
    <source>
        <dbReference type="SAM" id="MobiDB-lite"/>
    </source>
</evidence>
<reference evidence="2" key="1">
    <citation type="submission" date="2020-08" db="EMBL/GenBank/DDBJ databases">
        <title>Multicomponent nature underlies the extraordinary mechanical properties of spider dragline silk.</title>
        <authorList>
            <person name="Kono N."/>
            <person name="Nakamura H."/>
            <person name="Mori M."/>
            <person name="Yoshida Y."/>
            <person name="Ohtoshi R."/>
            <person name="Malay A.D."/>
            <person name="Moran D.A.P."/>
            <person name="Tomita M."/>
            <person name="Numata K."/>
            <person name="Arakawa K."/>
        </authorList>
    </citation>
    <scope>NUCLEOTIDE SEQUENCE</scope>
</reference>